<evidence type="ECO:0000313" key="2">
    <source>
        <dbReference type="Proteomes" id="UP001196843"/>
    </source>
</evidence>
<evidence type="ECO:0000313" key="1">
    <source>
        <dbReference type="EMBL" id="MBW9093763.1"/>
    </source>
</evidence>
<accession>A0ABS7HM52</accession>
<dbReference type="Proteomes" id="UP001196843">
    <property type="component" value="Unassembled WGS sequence"/>
</dbReference>
<organism evidence="1 2">
    <name type="scientific">Microbacterium jejuense</name>
    <dbReference type="NCBI Taxonomy" id="1263637"/>
    <lineage>
        <taxon>Bacteria</taxon>
        <taxon>Bacillati</taxon>
        <taxon>Actinomycetota</taxon>
        <taxon>Actinomycetes</taxon>
        <taxon>Micrococcales</taxon>
        <taxon>Microbacteriaceae</taxon>
        <taxon>Microbacterium</taxon>
    </lineage>
</organism>
<keyword evidence="2" id="KW-1185">Reference proteome</keyword>
<reference evidence="1 2" key="1">
    <citation type="journal article" date="2021" name="MBio">
        <title>Poor Competitiveness of Bradyrhizobium in Pigeon Pea Root Colonization in Indian Soils.</title>
        <authorList>
            <person name="Chalasani D."/>
            <person name="Basu A."/>
            <person name="Pullabhotla S.V.S.R.N."/>
            <person name="Jorrin B."/>
            <person name="Neal A.L."/>
            <person name="Poole P.S."/>
            <person name="Podile A.R."/>
            <person name="Tkacz A."/>
        </authorList>
    </citation>
    <scope>NUCLEOTIDE SEQUENCE [LARGE SCALE GENOMIC DNA]</scope>
    <source>
        <strain evidence="1 2">HU14</strain>
    </source>
</reference>
<name>A0ABS7HM52_9MICO</name>
<protein>
    <submittedName>
        <fullName evidence="1">Uncharacterized protein</fullName>
    </submittedName>
</protein>
<gene>
    <name evidence="1" type="ORF">JNB62_08725</name>
</gene>
<proteinExistence type="predicted"/>
<comment type="caution">
    <text evidence="1">The sequence shown here is derived from an EMBL/GenBank/DDBJ whole genome shotgun (WGS) entry which is preliminary data.</text>
</comment>
<sequence length="87" mass="9427">MKRIDIYYGGEHYSVGGRLFEDLRQEVQSGLATGTHWLEVNDGEGMMRTAYLLLTAGVPLAIVPIPDEIPGRGADAVWSDGGPPVLE</sequence>
<dbReference type="EMBL" id="JAEUAW010000005">
    <property type="protein sequence ID" value="MBW9093763.1"/>
    <property type="molecule type" value="Genomic_DNA"/>
</dbReference>
<dbReference type="RefSeq" id="WP_220300477.1">
    <property type="nucleotide sequence ID" value="NZ_JAEUAW010000005.1"/>
</dbReference>